<dbReference type="InterPro" id="IPR000835">
    <property type="entry name" value="HTH_MarR-typ"/>
</dbReference>
<dbReference type="Gene3D" id="1.10.10.10">
    <property type="entry name" value="Winged helix-like DNA-binding domain superfamily/Winged helix DNA-binding domain"/>
    <property type="match status" value="1"/>
</dbReference>
<dbReference type="AlphaFoldDB" id="A0A1Z5IPC9"/>
<evidence type="ECO:0000259" key="4">
    <source>
        <dbReference type="PROSITE" id="PS50995"/>
    </source>
</evidence>
<dbReference type="SMART" id="SM00347">
    <property type="entry name" value="HTH_MARR"/>
    <property type="match status" value="1"/>
</dbReference>
<keyword evidence="6" id="KW-1185">Reference proteome</keyword>
<dbReference type="InterPro" id="IPR023187">
    <property type="entry name" value="Tscrpt_reg_MarR-type_CS"/>
</dbReference>
<dbReference type="InterPro" id="IPR039422">
    <property type="entry name" value="MarR/SlyA-like"/>
</dbReference>
<gene>
    <name evidence="5" type="primary">marR_12</name>
    <name evidence="5" type="ORF">IWT140_01035</name>
</gene>
<keyword evidence="1" id="KW-0805">Transcription regulation</keyword>
<dbReference type="PROSITE" id="PS01117">
    <property type="entry name" value="HTH_MARR_1"/>
    <property type="match status" value="1"/>
</dbReference>
<proteinExistence type="predicted"/>
<dbReference type="Proteomes" id="UP000198430">
    <property type="component" value="Unassembled WGS sequence"/>
</dbReference>
<dbReference type="GO" id="GO:0003677">
    <property type="term" value="F:DNA binding"/>
    <property type="evidence" value="ECO:0007669"/>
    <property type="project" value="UniProtKB-KW"/>
</dbReference>
<evidence type="ECO:0000256" key="3">
    <source>
        <dbReference type="ARBA" id="ARBA00023163"/>
    </source>
</evidence>
<dbReference type="PRINTS" id="PR00598">
    <property type="entry name" value="HTHMARR"/>
</dbReference>
<dbReference type="PANTHER" id="PTHR33164">
    <property type="entry name" value="TRANSCRIPTIONAL REGULATOR, MARR FAMILY"/>
    <property type="match status" value="1"/>
</dbReference>
<evidence type="ECO:0000313" key="5">
    <source>
        <dbReference type="EMBL" id="GAX03432.1"/>
    </source>
</evidence>
<feature type="domain" description="HTH marR-type" evidence="4">
    <location>
        <begin position="1"/>
        <end position="134"/>
    </location>
</feature>
<dbReference type="InterPro" id="IPR036388">
    <property type="entry name" value="WH-like_DNA-bd_sf"/>
</dbReference>
<comment type="caution">
    <text evidence="5">The sequence shown here is derived from an EMBL/GenBank/DDBJ whole genome shotgun (WGS) entry which is preliminary data.</text>
</comment>
<dbReference type="Pfam" id="PF12802">
    <property type="entry name" value="MarR_2"/>
    <property type="match status" value="1"/>
</dbReference>
<sequence length="139" mass="15394">MNNLGYLIMDVAKELRYQLNDALKKAGITSAQWAVIAQLELAQVSMTSAQVADEVGMDRATISGVVKRLETKELVTIQTSAEDRRARTLALTASGEKVFEHCKRIANVQMSQFAAPLDQEEQETLVRLLIKLEEGHHVG</sequence>
<reference evidence="5 6" key="1">
    <citation type="submission" date="2015-11" db="EMBL/GenBank/DDBJ databases">
        <title>Draft genome sequences of new species of the genus Lactobacillus isolated from orchardgrass silage.</title>
        <authorList>
            <person name="Tohno M."/>
            <person name="Tanizawa Y."/>
            <person name="Arita M."/>
        </authorList>
    </citation>
    <scope>NUCLEOTIDE SEQUENCE [LARGE SCALE GENOMIC DNA]</scope>
    <source>
        <strain evidence="5 6">IWT140</strain>
    </source>
</reference>
<evidence type="ECO:0000313" key="6">
    <source>
        <dbReference type="Proteomes" id="UP000198430"/>
    </source>
</evidence>
<evidence type="ECO:0000256" key="2">
    <source>
        <dbReference type="ARBA" id="ARBA00023125"/>
    </source>
</evidence>
<accession>A0A1Z5IPC9</accession>
<dbReference type="PANTHER" id="PTHR33164:SF43">
    <property type="entry name" value="HTH-TYPE TRANSCRIPTIONAL REPRESSOR YETL"/>
    <property type="match status" value="1"/>
</dbReference>
<dbReference type="EMBL" id="BCMH01000006">
    <property type="protein sequence ID" value="GAX03432.1"/>
    <property type="molecule type" value="Genomic_DNA"/>
</dbReference>
<protein>
    <submittedName>
        <fullName evidence="5">MarR family transcriptional regulator</fullName>
    </submittedName>
</protein>
<dbReference type="GO" id="GO:0003700">
    <property type="term" value="F:DNA-binding transcription factor activity"/>
    <property type="evidence" value="ECO:0007669"/>
    <property type="project" value="InterPro"/>
</dbReference>
<dbReference type="PROSITE" id="PS50995">
    <property type="entry name" value="HTH_MARR_2"/>
    <property type="match status" value="1"/>
</dbReference>
<evidence type="ECO:0000256" key="1">
    <source>
        <dbReference type="ARBA" id="ARBA00023015"/>
    </source>
</evidence>
<name>A0A1Z5IPC9_9LACO</name>
<dbReference type="InterPro" id="IPR036390">
    <property type="entry name" value="WH_DNA-bd_sf"/>
</dbReference>
<organism evidence="5 6">
    <name type="scientific">Secundilactobacillus pentosiphilus</name>
    <dbReference type="NCBI Taxonomy" id="1714682"/>
    <lineage>
        <taxon>Bacteria</taxon>
        <taxon>Bacillati</taxon>
        <taxon>Bacillota</taxon>
        <taxon>Bacilli</taxon>
        <taxon>Lactobacillales</taxon>
        <taxon>Lactobacillaceae</taxon>
        <taxon>Secundilactobacillus</taxon>
    </lineage>
</organism>
<dbReference type="GO" id="GO:0006950">
    <property type="term" value="P:response to stress"/>
    <property type="evidence" value="ECO:0007669"/>
    <property type="project" value="TreeGrafter"/>
</dbReference>
<keyword evidence="2" id="KW-0238">DNA-binding</keyword>
<dbReference type="SUPFAM" id="SSF46785">
    <property type="entry name" value="Winged helix' DNA-binding domain"/>
    <property type="match status" value="1"/>
</dbReference>
<keyword evidence="3" id="KW-0804">Transcription</keyword>
<dbReference type="RefSeq" id="WP_089088407.1">
    <property type="nucleotide sequence ID" value="NZ_BCMH01000006.1"/>
</dbReference>